<dbReference type="PROSITE" id="PS50109">
    <property type="entry name" value="HIS_KIN"/>
    <property type="match status" value="1"/>
</dbReference>
<dbReference type="eggNOG" id="COG3829">
    <property type="taxonomic scope" value="Bacteria"/>
</dbReference>
<dbReference type="EMBL" id="CP003360">
    <property type="protein sequence ID" value="AFM24588.1"/>
    <property type="molecule type" value="Genomic_DNA"/>
</dbReference>
<keyword evidence="6" id="KW-0175">Coiled coil</keyword>
<dbReference type="Pfam" id="PF02518">
    <property type="entry name" value="HATPase_c"/>
    <property type="match status" value="1"/>
</dbReference>
<feature type="domain" description="PAS" evidence="9">
    <location>
        <begin position="249"/>
        <end position="316"/>
    </location>
</feature>
<keyword evidence="7" id="KW-0812">Transmembrane</keyword>
<dbReference type="PRINTS" id="PR00344">
    <property type="entry name" value="BCTRLSENSOR"/>
</dbReference>
<dbReference type="Proteomes" id="UP000006055">
    <property type="component" value="Chromosome"/>
</dbReference>
<accession>I4C4U7</accession>
<dbReference type="CDD" id="cd00130">
    <property type="entry name" value="PAS"/>
    <property type="match status" value="1"/>
</dbReference>
<dbReference type="PANTHER" id="PTHR43304">
    <property type="entry name" value="PHYTOCHROME-LIKE PROTEIN CPH1"/>
    <property type="match status" value="1"/>
</dbReference>
<dbReference type="SMART" id="SM00091">
    <property type="entry name" value="PAS"/>
    <property type="match status" value="1"/>
</dbReference>
<dbReference type="STRING" id="706587.Desti_1880"/>
<evidence type="ECO:0000256" key="1">
    <source>
        <dbReference type="ARBA" id="ARBA00000085"/>
    </source>
</evidence>
<dbReference type="KEGG" id="dti:Desti_1880"/>
<evidence type="ECO:0000259" key="9">
    <source>
        <dbReference type="PROSITE" id="PS50112"/>
    </source>
</evidence>
<reference evidence="12" key="1">
    <citation type="submission" date="2012-06" db="EMBL/GenBank/DDBJ databases">
        <title>Complete sequence of chromosome of Desulfomonile tiedjei DSM 6799.</title>
        <authorList>
            <person name="Lucas S."/>
            <person name="Copeland A."/>
            <person name="Lapidus A."/>
            <person name="Glavina del Rio T."/>
            <person name="Dalin E."/>
            <person name="Tice H."/>
            <person name="Bruce D."/>
            <person name="Goodwin L."/>
            <person name="Pitluck S."/>
            <person name="Peters L."/>
            <person name="Ovchinnikova G."/>
            <person name="Zeytun A."/>
            <person name="Lu M."/>
            <person name="Kyrpides N."/>
            <person name="Mavromatis K."/>
            <person name="Ivanova N."/>
            <person name="Brettin T."/>
            <person name="Detter J.C."/>
            <person name="Han C."/>
            <person name="Larimer F."/>
            <person name="Land M."/>
            <person name="Hauser L."/>
            <person name="Markowitz V."/>
            <person name="Cheng J.-F."/>
            <person name="Hugenholtz P."/>
            <person name="Woyke T."/>
            <person name="Wu D."/>
            <person name="Spring S."/>
            <person name="Schroeder M."/>
            <person name="Brambilla E."/>
            <person name="Klenk H.-P."/>
            <person name="Eisen J.A."/>
        </authorList>
    </citation>
    <scope>NUCLEOTIDE SEQUENCE [LARGE SCALE GENOMIC DNA]</scope>
    <source>
        <strain evidence="12">ATCC 49306 / DSM 6799 / DCB-1</strain>
    </source>
</reference>
<dbReference type="InterPro" id="IPR001610">
    <property type="entry name" value="PAC"/>
</dbReference>
<dbReference type="SUPFAM" id="SSF55874">
    <property type="entry name" value="ATPase domain of HSP90 chaperone/DNA topoisomerase II/histidine kinase"/>
    <property type="match status" value="1"/>
</dbReference>
<evidence type="ECO:0000256" key="4">
    <source>
        <dbReference type="ARBA" id="ARBA00022679"/>
    </source>
</evidence>
<dbReference type="NCBIfam" id="TIGR00229">
    <property type="entry name" value="sensory_box"/>
    <property type="match status" value="1"/>
</dbReference>
<feature type="domain" description="Histidine kinase" evidence="8">
    <location>
        <begin position="390"/>
        <end position="603"/>
    </location>
</feature>
<evidence type="ECO:0000313" key="12">
    <source>
        <dbReference type="Proteomes" id="UP000006055"/>
    </source>
</evidence>
<evidence type="ECO:0000313" key="11">
    <source>
        <dbReference type="EMBL" id="AFM24588.1"/>
    </source>
</evidence>
<dbReference type="InterPro" id="IPR004358">
    <property type="entry name" value="Sig_transdc_His_kin-like_C"/>
</dbReference>
<dbReference type="SMART" id="SM00388">
    <property type="entry name" value="HisKA"/>
    <property type="match status" value="1"/>
</dbReference>
<feature type="domain" description="PAC" evidence="10">
    <location>
        <begin position="320"/>
        <end position="372"/>
    </location>
</feature>
<dbReference type="InterPro" id="IPR052162">
    <property type="entry name" value="Sensor_kinase/Photoreceptor"/>
</dbReference>
<evidence type="ECO:0000256" key="3">
    <source>
        <dbReference type="ARBA" id="ARBA00022553"/>
    </source>
</evidence>
<keyword evidence="3" id="KW-0597">Phosphoprotein</keyword>
<dbReference type="InterPro" id="IPR035965">
    <property type="entry name" value="PAS-like_dom_sf"/>
</dbReference>
<dbReference type="FunFam" id="3.30.565.10:FF:000006">
    <property type="entry name" value="Sensor histidine kinase WalK"/>
    <property type="match status" value="1"/>
</dbReference>
<dbReference type="Gene3D" id="3.30.565.10">
    <property type="entry name" value="Histidine kinase-like ATPase, C-terminal domain"/>
    <property type="match status" value="1"/>
</dbReference>
<dbReference type="Pfam" id="PF00989">
    <property type="entry name" value="PAS"/>
    <property type="match status" value="1"/>
</dbReference>
<dbReference type="AlphaFoldDB" id="I4C4U7"/>
<dbReference type="SMART" id="SM00387">
    <property type="entry name" value="HATPase_c"/>
    <property type="match status" value="1"/>
</dbReference>
<dbReference type="eggNOG" id="COG4251">
    <property type="taxonomic scope" value="Bacteria"/>
</dbReference>
<dbReference type="SUPFAM" id="SSF47384">
    <property type="entry name" value="Homodimeric domain of signal transducing histidine kinase"/>
    <property type="match status" value="1"/>
</dbReference>
<dbReference type="Gene3D" id="1.10.287.130">
    <property type="match status" value="1"/>
</dbReference>
<dbReference type="PROSITE" id="PS50112">
    <property type="entry name" value="PAS"/>
    <property type="match status" value="1"/>
</dbReference>
<dbReference type="InterPro" id="IPR036097">
    <property type="entry name" value="HisK_dim/P_sf"/>
</dbReference>
<keyword evidence="7" id="KW-0472">Membrane</keyword>
<organism evidence="11 12">
    <name type="scientific">Desulfomonile tiedjei (strain ATCC 49306 / DSM 6799 / DCB-1)</name>
    <dbReference type="NCBI Taxonomy" id="706587"/>
    <lineage>
        <taxon>Bacteria</taxon>
        <taxon>Pseudomonadati</taxon>
        <taxon>Thermodesulfobacteriota</taxon>
        <taxon>Desulfomonilia</taxon>
        <taxon>Desulfomonilales</taxon>
        <taxon>Desulfomonilaceae</taxon>
        <taxon>Desulfomonile</taxon>
    </lineage>
</organism>
<evidence type="ECO:0000259" key="8">
    <source>
        <dbReference type="PROSITE" id="PS50109"/>
    </source>
</evidence>
<evidence type="ECO:0000256" key="2">
    <source>
        <dbReference type="ARBA" id="ARBA00012438"/>
    </source>
</evidence>
<keyword evidence="7" id="KW-1133">Transmembrane helix</keyword>
<evidence type="ECO:0000256" key="6">
    <source>
        <dbReference type="SAM" id="Coils"/>
    </source>
</evidence>
<dbReference type="InterPro" id="IPR003594">
    <property type="entry name" value="HATPase_dom"/>
</dbReference>
<dbReference type="GO" id="GO:0000155">
    <property type="term" value="F:phosphorelay sensor kinase activity"/>
    <property type="evidence" value="ECO:0007669"/>
    <property type="project" value="InterPro"/>
</dbReference>
<dbReference type="CDD" id="cd00082">
    <property type="entry name" value="HisKA"/>
    <property type="match status" value="1"/>
</dbReference>
<dbReference type="GO" id="GO:0006355">
    <property type="term" value="P:regulation of DNA-templated transcription"/>
    <property type="evidence" value="ECO:0007669"/>
    <property type="project" value="InterPro"/>
</dbReference>
<sequence length="605" mass="68705">MSGRELRFFSYILMSMWTVTVFGMLLWSISRVHETTGQLAEQVARAHFDKDQAFRLWATSHGGVYVPKDERTPSNPHLQHVPERDIQTPSGRELTLVNPAYMLRQFHEDFAELYGIQGHITSLKPLRPENRPDRWEEKALKSFETGTQQVSEYTEMDGKPYIRIIKPMVATKDCLKCHDNCREGEVRGGVGLALPMKDFLEAQQKDIKTLIVSHSSIFVTGLLGIGLGMRRLSQREHERDQAQAELRISEEKYRTLFDDSRDGVFISSRQGELIEANKSLLDMFGYTAEEVIGKNSLQFYSDPGEREKLREAIERTGSVKGYEVSFRKKNSTPIDCVLTANVRLNADGAVVGYQGIVRDISDRKRAEETLKRQARELERSNADLEQFAFIASHDLREPLRNVAGCMQLLDKKCKGSLDKDADQLIRYAVESVGKMKSLVQDLLAYSRVNTQGQSFRAVDMQEILDLSVENLRSLIVQKGTKMTYDQMPMVMGDPTQLVQLLQNLLGNAVKFSADESSAVHVSARRDGHEWVFSVKDNGIGIQEKYFEKIFEIFQQLSRKGPFQGTGIGLAIVKKIVERHRGRVWVESEVGVGSTFYFTIPDSIET</sequence>
<dbReference type="HOGENOM" id="CLU_000445_114_64_7"/>
<dbReference type="InterPro" id="IPR000014">
    <property type="entry name" value="PAS"/>
</dbReference>
<protein>
    <recommendedName>
        <fullName evidence="2">histidine kinase</fullName>
        <ecNumber evidence="2">2.7.13.3</ecNumber>
    </recommendedName>
</protein>
<dbReference type="InterPro" id="IPR013767">
    <property type="entry name" value="PAS_fold"/>
</dbReference>
<evidence type="ECO:0000259" key="10">
    <source>
        <dbReference type="PROSITE" id="PS50113"/>
    </source>
</evidence>
<dbReference type="Gene3D" id="3.30.450.290">
    <property type="match status" value="1"/>
</dbReference>
<dbReference type="SUPFAM" id="SSF55785">
    <property type="entry name" value="PYP-like sensor domain (PAS domain)"/>
    <property type="match status" value="1"/>
</dbReference>
<feature type="transmembrane region" description="Helical" evidence="7">
    <location>
        <begin position="9"/>
        <end position="29"/>
    </location>
</feature>
<dbReference type="PANTHER" id="PTHR43304:SF1">
    <property type="entry name" value="PAC DOMAIN-CONTAINING PROTEIN"/>
    <property type="match status" value="1"/>
</dbReference>
<keyword evidence="5" id="KW-0418">Kinase</keyword>
<dbReference type="InterPro" id="IPR003661">
    <property type="entry name" value="HisK_dim/P_dom"/>
</dbReference>
<dbReference type="EC" id="2.7.13.3" evidence="2"/>
<dbReference type="PROSITE" id="PS50113">
    <property type="entry name" value="PAC"/>
    <property type="match status" value="1"/>
</dbReference>
<feature type="coiled-coil region" evidence="6">
    <location>
        <begin position="360"/>
        <end position="387"/>
    </location>
</feature>
<dbReference type="Pfam" id="PF00512">
    <property type="entry name" value="HisKA"/>
    <property type="match status" value="1"/>
</dbReference>
<proteinExistence type="predicted"/>
<dbReference type="InterPro" id="IPR036890">
    <property type="entry name" value="HATPase_C_sf"/>
</dbReference>
<feature type="coiled-coil region" evidence="6">
    <location>
        <begin position="232"/>
        <end position="259"/>
    </location>
</feature>
<dbReference type="RefSeq" id="WP_014809733.1">
    <property type="nucleotide sequence ID" value="NC_018025.1"/>
</dbReference>
<dbReference type="SMART" id="SM00086">
    <property type="entry name" value="PAC"/>
    <property type="match status" value="1"/>
</dbReference>
<dbReference type="InterPro" id="IPR021796">
    <property type="entry name" value="Tll0287-like_dom"/>
</dbReference>
<dbReference type="Gene3D" id="3.30.450.20">
    <property type="entry name" value="PAS domain"/>
    <property type="match status" value="1"/>
</dbReference>
<keyword evidence="12" id="KW-1185">Reference proteome</keyword>
<dbReference type="InterPro" id="IPR005467">
    <property type="entry name" value="His_kinase_dom"/>
</dbReference>
<dbReference type="OrthoDB" id="7340865at2"/>
<dbReference type="Pfam" id="PF11845">
    <property type="entry name" value="Tll0287-like"/>
    <property type="match status" value="1"/>
</dbReference>
<evidence type="ECO:0000256" key="7">
    <source>
        <dbReference type="SAM" id="Phobius"/>
    </source>
</evidence>
<comment type="catalytic activity">
    <reaction evidence="1">
        <text>ATP + protein L-histidine = ADP + protein N-phospho-L-histidine.</text>
        <dbReference type="EC" id="2.7.13.3"/>
    </reaction>
</comment>
<name>I4C4U7_DESTA</name>
<keyword evidence="4" id="KW-0808">Transferase</keyword>
<dbReference type="InterPro" id="IPR000700">
    <property type="entry name" value="PAS-assoc_C"/>
</dbReference>
<gene>
    <name evidence="11" type="ordered locus">Desti_1880</name>
</gene>
<evidence type="ECO:0000256" key="5">
    <source>
        <dbReference type="ARBA" id="ARBA00022777"/>
    </source>
</evidence>